<gene>
    <name evidence="3" type="ORF">SAMN05421636_10440</name>
</gene>
<feature type="domain" description="Pesticidal crystal protein Cry22Aa Ig-like" evidence="2">
    <location>
        <begin position="519"/>
        <end position="584"/>
    </location>
</feature>
<protein>
    <recommendedName>
        <fullName evidence="2">Pesticidal crystal protein Cry22Aa Ig-like domain-containing protein</fullName>
    </recommendedName>
</protein>
<organism evidence="3 4">
    <name type="scientific">Pricia antarctica</name>
    <dbReference type="NCBI Taxonomy" id="641691"/>
    <lineage>
        <taxon>Bacteria</taxon>
        <taxon>Pseudomonadati</taxon>
        <taxon>Bacteroidota</taxon>
        <taxon>Flavobacteriia</taxon>
        <taxon>Flavobacteriales</taxon>
        <taxon>Flavobacteriaceae</taxon>
        <taxon>Pricia</taxon>
    </lineage>
</organism>
<dbReference type="GO" id="GO:0001784">
    <property type="term" value="F:phosphotyrosine residue binding"/>
    <property type="evidence" value="ECO:0007669"/>
    <property type="project" value="TreeGrafter"/>
</dbReference>
<dbReference type="NCBIfam" id="NF033932">
    <property type="entry name" value="LapB_rpt_80"/>
    <property type="match status" value="1"/>
</dbReference>
<dbReference type="Gene3D" id="2.60.40.2340">
    <property type="match status" value="1"/>
</dbReference>
<feature type="domain" description="Pesticidal crystal protein Cry22Aa Ig-like" evidence="2">
    <location>
        <begin position="678"/>
        <end position="742"/>
    </location>
</feature>
<dbReference type="PANTHER" id="PTHR15127">
    <property type="entry name" value="HEAVYWEIGHT, ISOFORM A"/>
    <property type="match status" value="1"/>
</dbReference>
<dbReference type="PANTHER" id="PTHR15127:SF32">
    <property type="entry name" value="HEAVYWEIGHT, ISOFORM A"/>
    <property type="match status" value="1"/>
</dbReference>
<dbReference type="Pfam" id="PF16403">
    <property type="entry name" value="Bact_surface_Ig-like"/>
    <property type="match status" value="6"/>
</dbReference>
<keyword evidence="1" id="KW-0727">SH2 domain</keyword>
<dbReference type="OrthoDB" id="9805017at2"/>
<feature type="domain" description="Pesticidal crystal protein Cry22Aa Ig-like" evidence="2">
    <location>
        <begin position="432"/>
        <end position="505"/>
    </location>
</feature>
<evidence type="ECO:0000313" key="4">
    <source>
        <dbReference type="Proteomes" id="UP000199109"/>
    </source>
</evidence>
<feature type="domain" description="Pesticidal crystal protein Cry22Aa Ig-like" evidence="2">
    <location>
        <begin position="255"/>
        <end position="328"/>
    </location>
</feature>
<name>A0A1G7B887_9FLAO</name>
<sequence>MKNLIQSTAIIFSIFIILLACTKEINLKTEVEFNVTEQHKSDGFVNEDLPTTVTVVPEEILEEFSYSYSYSVSKGEGHFRDRLGTIFAQNEDIALNPLSTTMMYVGIKPGDHLVKVIATDNYGFTEEVEIDYSIAEIPPVIWTATSPVKRIELGNSAHITVKFEKSEANSAATYKRRYHLVAGSGTLTGHSEQVDIQSDGFQPIVPGTYSLNFTPDALGMVELLFELKGSDGEEFSVKLGFEVLEEIVDAVIPEITLLGDNPLTVQRGSNYKDPGVQALDDVDGDITGDIVVDTSEVDMSRLGTYKVTYNVSDSSGNAAVEVVRTVEVIAGDDSGNPDNDILAFEIKGQIEVSIPDDVSHSVTLSVPFGTEVVVAPTVLVVSSAATVSPARTIPQNFENPVTYKVISEKGIVQEWVIRVIINAPVDSTPPVITLTGNNPQIIEVGQPYAELGATATDNFDGNVTSAVIVNNSAININQLGDYSVTYDVTDAAGNPAVQVTRIVQVADTTSPVITLAEGSLSLAVGDTYMEPGYSALDNLDGNITGKVTVGGNLNTKAVGDYTITYNVTDEAGNDAVQVTRTVEVVDTIAPVITLTGASVTMEVGEEYSEPGFSAIDNADGDITGNVTVGGNLNTNVVGSYTVTYDVGDTSGNEAVQVTRSVEVVDTTVPVIELMGSIITVGIGQTYVEPGYSANDNVDGNITGSVVVGGNLNTNALGTYTITYDVRDVAGNAAVQKIRTVEVVDTTPPVISLSGGMVSMKVYRNFPEPGYYASDNIDGNLTDRVVVGGDLNTNSVGIYSVTYTVSDNAGNTALQKSRTVEVTPLVTSFNPSTGIYRAPAGTTVTVTLSSGGSGSGTGSASGGGGSANTCWGGTGTGCGSTDSYTFIMPASGQVSFTANHYGGGSSNSTQLTIASNNESQNYSMNAGTAGSSIPTN</sequence>
<dbReference type="Gene3D" id="2.60.40.10">
    <property type="entry name" value="Immunoglobulins"/>
    <property type="match status" value="6"/>
</dbReference>
<dbReference type="InterPro" id="IPR013783">
    <property type="entry name" value="Ig-like_fold"/>
</dbReference>
<evidence type="ECO:0000259" key="2">
    <source>
        <dbReference type="Pfam" id="PF16403"/>
    </source>
</evidence>
<dbReference type="EMBL" id="FNAO01000004">
    <property type="protein sequence ID" value="SDE23050.1"/>
    <property type="molecule type" value="Genomic_DNA"/>
</dbReference>
<dbReference type="RefSeq" id="WP_091867462.1">
    <property type="nucleotide sequence ID" value="NZ_FNAO01000004.1"/>
</dbReference>
<dbReference type="InterPro" id="IPR038707">
    <property type="entry name" value="TraQ_sf"/>
</dbReference>
<dbReference type="AlphaFoldDB" id="A0A1G7B887"/>
<dbReference type="InterPro" id="IPR051846">
    <property type="entry name" value="SH2_domain_adapters"/>
</dbReference>
<dbReference type="PROSITE" id="PS51257">
    <property type="entry name" value="PROKAR_LIPOPROTEIN"/>
    <property type="match status" value="1"/>
</dbReference>
<feature type="domain" description="Pesticidal crystal protein Cry22Aa Ig-like" evidence="2">
    <location>
        <begin position="763"/>
        <end position="821"/>
    </location>
</feature>
<dbReference type="InterPro" id="IPR032179">
    <property type="entry name" value="Cry22Aa_Ig-like"/>
</dbReference>
<keyword evidence="4" id="KW-1185">Reference proteome</keyword>
<dbReference type="Proteomes" id="UP000199109">
    <property type="component" value="Unassembled WGS sequence"/>
</dbReference>
<feature type="domain" description="Pesticidal crystal protein Cry22Aa Ig-like" evidence="2">
    <location>
        <begin position="592"/>
        <end position="663"/>
    </location>
</feature>
<reference evidence="3 4" key="1">
    <citation type="submission" date="2016-10" db="EMBL/GenBank/DDBJ databases">
        <authorList>
            <person name="de Groot N.N."/>
        </authorList>
    </citation>
    <scope>NUCLEOTIDE SEQUENCE [LARGE SCALE GENOMIC DNA]</scope>
    <source>
        <strain evidence="3 4">DSM 23421</strain>
    </source>
</reference>
<dbReference type="STRING" id="641691.SAMN05421636_10440"/>
<evidence type="ECO:0000256" key="1">
    <source>
        <dbReference type="ARBA" id="ARBA00022999"/>
    </source>
</evidence>
<proteinExistence type="predicted"/>
<dbReference type="Gene3D" id="2.60.40.2410">
    <property type="entry name" value="Uncharacterised protein PF12988, DUF3872"/>
    <property type="match status" value="2"/>
</dbReference>
<accession>A0A1G7B887</accession>
<evidence type="ECO:0000313" key="3">
    <source>
        <dbReference type="EMBL" id="SDE23050.1"/>
    </source>
</evidence>